<organism evidence="9 10">
    <name type="scientific">Brevibacterium paucivorans</name>
    <dbReference type="NCBI Taxonomy" id="170994"/>
    <lineage>
        <taxon>Bacteria</taxon>
        <taxon>Bacillati</taxon>
        <taxon>Actinomycetota</taxon>
        <taxon>Actinomycetes</taxon>
        <taxon>Micrococcales</taxon>
        <taxon>Brevibacteriaceae</taxon>
        <taxon>Brevibacterium</taxon>
    </lineage>
</organism>
<keyword evidence="3 7" id="KW-1133">Transmembrane helix</keyword>
<dbReference type="Gene3D" id="1.10.287.950">
    <property type="entry name" value="Methyl-accepting chemotaxis protein"/>
    <property type="match status" value="1"/>
</dbReference>
<evidence type="ECO:0000256" key="2">
    <source>
        <dbReference type="ARBA" id="ARBA00022692"/>
    </source>
</evidence>
<dbReference type="EMBL" id="PNHK01000005">
    <property type="protein sequence ID" value="PMD04575.1"/>
    <property type="molecule type" value="Genomic_DNA"/>
</dbReference>
<proteinExistence type="predicted"/>
<feature type="transmembrane region" description="Helical" evidence="7">
    <location>
        <begin position="763"/>
        <end position="782"/>
    </location>
</feature>
<dbReference type="SUPFAM" id="SSF101967">
    <property type="entry name" value="Adhesin YadA, collagen-binding domain"/>
    <property type="match status" value="1"/>
</dbReference>
<evidence type="ECO:0000313" key="9">
    <source>
        <dbReference type="EMBL" id="PMD04575.1"/>
    </source>
</evidence>
<dbReference type="GO" id="GO:0140359">
    <property type="term" value="F:ABC-type transporter activity"/>
    <property type="evidence" value="ECO:0007669"/>
    <property type="project" value="InterPro"/>
</dbReference>
<dbReference type="PANTHER" id="PTHR43077">
    <property type="entry name" value="TRANSPORT PERMEASE YVFS-RELATED"/>
    <property type="match status" value="1"/>
</dbReference>
<gene>
    <name evidence="9" type="ORF">CJ199_11220</name>
</gene>
<keyword evidence="5" id="KW-0175">Coiled coil</keyword>
<accession>A0A2N6VKC6</accession>
<evidence type="ECO:0000259" key="8">
    <source>
        <dbReference type="Pfam" id="PF12698"/>
    </source>
</evidence>
<name>A0A2N6VKC6_9MICO</name>
<dbReference type="NCBIfam" id="TIGR03061">
    <property type="entry name" value="pip_yhgE_Nterm"/>
    <property type="match status" value="1"/>
</dbReference>
<dbReference type="OrthoDB" id="9811483at2"/>
<feature type="transmembrane region" description="Helical" evidence="7">
    <location>
        <begin position="731"/>
        <end position="751"/>
    </location>
</feature>
<dbReference type="SUPFAM" id="SSF58104">
    <property type="entry name" value="Methyl-accepting chemotaxis protein (MCP) signaling domain"/>
    <property type="match status" value="1"/>
</dbReference>
<dbReference type="GO" id="GO:0016020">
    <property type="term" value="C:membrane"/>
    <property type="evidence" value="ECO:0007669"/>
    <property type="project" value="UniProtKB-SubCell"/>
</dbReference>
<dbReference type="RefSeq" id="WP_102239571.1">
    <property type="nucleotide sequence ID" value="NZ_PNHK01000005.1"/>
</dbReference>
<evidence type="ECO:0000256" key="1">
    <source>
        <dbReference type="ARBA" id="ARBA00004141"/>
    </source>
</evidence>
<feature type="transmembrane region" description="Helical" evidence="7">
    <location>
        <begin position="843"/>
        <end position="863"/>
    </location>
</feature>
<feature type="region of interest" description="Disordered" evidence="6">
    <location>
        <begin position="527"/>
        <end position="551"/>
    </location>
</feature>
<dbReference type="AlphaFoldDB" id="A0A2N6VKC6"/>
<comment type="subcellular location">
    <subcellularLocation>
        <location evidence="1">Membrane</location>
        <topology evidence="1">Multi-pass membrane protein</topology>
    </subcellularLocation>
</comment>
<feature type="coiled-coil region" evidence="5">
    <location>
        <begin position="473"/>
        <end position="515"/>
    </location>
</feature>
<dbReference type="InterPro" id="IPR023908">
    <property type="entry name" value="xxxLxxG_rpt"/>
</dbReference>
<feature type="domain" description="ABC-2 type transporter transmembrane" evidence="8">
    <location>
        <begin position="16"/>
        <end position="162"/>
    </location>
</feature>
<keyword evidence="4 7" id="KW-0472">Membrane</keyword>
<keyword evidence="2 7" id="KW-0812">Transmembrane</keyword>
<evidence type="ECO:0000256" key="7">
    <source>
        <dbReference type="SAM" id="Phobius"/>
    </source>
</evidence>
<evidence type="ECO:0000313" key="10">
    <source>
        <dbReference type="Proteomes" id="UP000235598"/>
    </source>
</evidence>
<dbReference type="Pfam" id="PF12698">
    <property type="entry name" value="ABC2_membrane_3"/>
    <property type="match status" value="1"/>
</dbReference>
<evidence type="ECO:0000256" key="3">
    <source>
        <dbReference type="ARBA" id="ARBA00022989"/>
    </source>
</evidence>
<reference evidence="9 10" key="1">
    <citation type="submission" date="2017-09" db="EMBL/GenBank/DDBJ databases">
        <title>Bacterial strain isolated from the female urinary microbiota.</title>
        <authorList>
            <person name="Thomas-White K."/>
            <person name="Kumar N."/>
            <person name="Forster S."/>
            <person name="Putonti C."/>
            <person name="Lawley T."/>
            <person name="Wolfe A.J."/>
        </authorList>
    </citation>
    <scope>NUCLEOTIDE SEQUENCE [LARGE SCALE GENOMIC DNA]</scope>
    <source>
        <strain evidence="9 10">UMB1301</strain>
    </source>
</reference>
<sequence length="877" mass="91459">MPILERAASGKRVTLWSLVGLILVPVLIAGGFVLATRGADTRFGEITAAIVNNDDGTEVNGKRVPMGRQLSAALVDLDTENYRWVQSTDEDAQEGLESGKYAAVVTIPEGFSREVLSTAKDDPMDVKQATIQVQTSDVSPVNNAVVSRALVDAARTKFNTDMSEKFLDNVFVGFNDMKDQMRTMGDAAGELDDGAGQLYNGTSELADGTGELSNGLGKLDANGGKLTSGATQLANGAGELSKGAGSLADGAGELSNGLGEMKTKTQDLPKQSKQLANGAKDLSDGVEKYTGGVDKLAGGAGELSKGVDEYTGNIDEVVLKVRDFTNELDKIDLDELRKLRGSDKANKLEDTETHLDRFKKGVEGLKSGVKDYQKELRAQAKKIESSDVASLNQAVKLGMISQDQAKQIRGKICQKLPDGTKDPACDVVESAYVSGLATGYVKGLKSAADALDKKDPSTGKSIIDGCDSLDEAAKRINDRVAEITKVLEKYKNLDLDKVGKNLDELEKKLDKFKTGTDKLLDGSKKLRKGASDLSDGANELSDNGDKLVDGSKKLADGTDKLAKGTGPLVDGIGKAADGSKKLSDGAVKLSDGADKLSDGGHELSRGLRQYVFGVSQASDGAQKLNTGARQLADGADKLSDGTGKFAEGIEEGKEKIPSYTAPERDKLSAAVSSAIDGSSTKFVNAALAQAVALMLILALWVGSLITYTVVRAVSATALTSRRSSVAIMLRGLVPGLAVAVVQALLVTGLAVPVMDIPLSNGVHLFAFALFASVVFTVLNFALVGLFGAVGQMISLFMIVVAVAAHLFTTPPEVLTTLAGFTPPATGIEGAVAIVTGTPGAGGAWGTLFLWLLLGVGASIVAVARARSVKSAASIAHA</sequence>
<dbReference type="InterPro" id="IPR017500">
    <property type="entry name" value="Phage_infect_YhgE_N"/>
</dbReference>
<comment type="caution">
    <text evidence="9">The sequence shown here is derived from an EMBL/GenBank/DDBJ whole genome shotgun (WGS) entry which is preliminary data.</text>
</comment>
<protein>
    <submittedName>
        <fullName evidence="9">YhgE/Pip domain-containing protein</fullName>
    </submittedName>
</protein>
<feature type="transmembrane region" description="Helical" evidence="7">
    <location>
        <begin position="789"/>
        <end position="807"/>
    </location>
</feature>
<feature type="transmembrane region" description="Helical" evidence="7">
    <location>
        <begin position="686"/>
        <end position="710"/>
    </location>
</feature>
<feature type="transmembrane region" description="Helical" evidence="7">
    <location>
        <begin position="12"/>
        <end position="35"/>
    </location>
</feature>
<evidence type="ECO:0000256" key="6">
    <source>
        <dbReference type="SAM" id="MobiDB-lite"/>
    </source>
</evidence>
<dbReference type="InterPro" id="IPR013525">
    <property type="entry name" value="ABC2_TM"/>
</dbReference>
<dbReference type="InterPro" id="IPR051328">
    <property type="entry name" value="T7SS_ABC-Transporter"/>
</dbReference>
<dbReference type="InterPro" id="IPR011049">
    <property type="entry name" value="Serralysin-like_metalloprot_C"/>
</dbReference>
<dbReference type="NCBIfam" id="TIGR03057">
    <property type="entry name" value="xxxLxxG_by_4"/>
    <property type="match status" value="9"/>
</dbReference>
<dbReference type="Gene3D" id="3.40.1710.10">
    <property type="entry name" value="abc type-2 transporter like domain"/>
    <property type="match status" value="1"/>
</dbReference>
<evidence type="ECO:0000256" key="4">
    <source>
        <dbReference type="ARBA" id="ARBA00023136"/>
    </source>
</evidence>
<evidence type="ECO:0000256" key="5">
    <source>
        <dbReference type="SAM" id="Coils"/>
    </source>
</evidence>
<dbReference type="PANTHER" id="PTHR43077:SF10">
    <property type="entry name" value="TRANSPORT PERMEASE PROTEIN"/>
    <property type="match status" value="1"/>
</dbReference>
<dbReference type="Proteomes" id="UP000235598">
    <property type="component" value="Unassembled WGS sequence"/>
</dbReference>